<dbReference type="InterPro" id="IPR000792">
    <property type="entry name" value="Tscrpt_reg_LuxR_C"/>
</dbReference>
<feature type="domain" description="HTH luxR-type" evidence="4">
    <location>
        <begin position="165"/>
        <end position="230"/>
    </location>
</feature>
<dbReference type="InterPro" id="IPR036388">
    <property type="entry name" value="WH-like_DNA-bd_sf"/>
</dbReference>
<reference evidence="6" key="1">
    <citation type="journal article" date="2019" name="Int. J. Syst. Evol. Microbiol.">
        <title>The Global Catalogue of Microorganisms (GCM) 10K type strain sequencing project: providing services to taxonomists for standard genome sequencing and annotation.</title>
        <authorList>
            <consortium name="The Broad Institute Genomics Platform"/>
            <consortium name="The Broad Institute Genome Sequencing Center for Infectious Disease"/>
            <person name="Wu L."/>
            <person name="Ma J."/>
        </authorList>
    </citation>
    <scope>NUCLEOTIDE SEQUENCE [LARGE SCALE GENOMIC DNA]</scope>
    <source>
        <strain evidence="6">CGMCC 1.15475</strain>
    </source>
</reference>
<sequence>MPASSLKLEQFLAELSEEKNQEQQILKSLKGFFSFFPFSRLSLFSYSPINYMSELLFFLQSDGSLFPSEKIREDVRNVPPVFSAIHNRKASYIELNPGNASFPEKYVEKYKLSSLLVVPLKKGSMVIGCVLIDGYTGKKPFQEPMLKKIEEYFRLAFNSIVSKEAKVHHAKLSNREIQVLEMLSIGLDTKEMAGKMAISEFTARDYISSAMKKLGVRHRAQAIAVAVRSGLIS</sequence>
<evidence type="ECO:0000313" key="5">
    <source>
        <dbReference type="EMBL" id="MFD1863768.1"/>
    </source>
</evidence>
<evidence type="ECO:0000313" key="6">
    <source>
        <dbReference type="Proteomes" id="UP001597273"/>
    </source>
</evidence>
<dbReference type="Proteomes" id="UP001597273">
    <property type="component" value="Unassembled WGS sequence"/>
</dbReference>
<dbReference type="PANTHER" id="PTHR44688">
    <property type="entry name" value="DNA-BINDING TRANSCRIPTIONAL ACTIVATOR DEVR_DOSR"/>
    <property type="match status" value="1"/>
</dbReference>
<evidence type="ECO:0000256" key="1">
    <source>
        <dbReference type="ARBA" id="ARBA00023015"/>
    </source>
</evidence>
<keyword evidence="1" id="KW-0805">Transcription regulation</keyword>
<dbReference type="RefSeq" id="WP_204890179.1">
    <property type="nucleotide sequence ID" value="NZ_JBHUFW010000011.1"/>
</dbReference>
<dbReference type="CDD" id="cd06170">
    <property type="entry name" value="LuxR_C_like"/>
    <property type="match status" value="1"/>
</dbReference>
<dbReference type="SUPFAM" id="SSF55781">
    <property type="entry name" value="GAF domain-like"/>
    <property type="match status" value="1"/>
</dbReference>
<evidence type="ECO:0000256" key="3">
    <source>
        <dbReference type="ARBA" id="ARBA00023163"/>
    </source>
</evidence>
<comment type="caution">
    <text evidence="5">The sequence shown here is derived from an EMBL/GenBank/DDBJ whole genome shotgun (WGS) entry which is preliminary data.</text>
</comment>
<evidence type="ECO:0000256" key="2">
    <source>
        <dbReference type="ARBA" id="ARBA00023125"/>
    </source>
</evidence>
<dbReference type="PANTHER" id="PTHR44688:SF16">
    <property type="entry name" value="DNA-BINDING TRANSCRIPTIONAL ACTIVATOR DEVR_DOSR"/>
    <property type="match status" value="1"/>
</dbReference>
<dbReference type="PRINTS" id="PR00038">
    <property type="entry name" value="HTHLUXR"/>
</dbReference>
<dbReference type="Pfam" id="PF00196">
    <property type="entry name" value="GerE"/>
    <property type="match status" value="1"/>
</dbReference>
<keyword evidence="3" id="KW-0804">Transcription</keyword>
<dbReference type="EMBL" id="JBHUFW010000011">
    <property type="protein sequence ID" value="MFD1863768.1"/>
    <property type="molecule type" value="Genomic_DNA"/>
</dbReference>
<dbReference type="SMART" id="SM00421">
    <property type="entry name" value="HTH_LUXR"/>
    <property type="match status" value="1"/>
</dbReference>
<keyword evidence="6" id="KW-1185">Reference proteome</keyword>
<proteinExistence type="predicted"/>
<organism evidence="5 6">
    <name type="scientific">Planococcus chinensis</name>
    <dbReference type="NCBI Taxonomy" id="272917"/>
    <lineage>
        <taxon>Bacteria</taxon>
        <taxon>Bacillati</taxon>
        <taxon>Bacillota</taxon>
        <taxon>Bacilli</taxon>
        <taxon>Bacillales</taxon>
        <taxon>Caryophanaceae</taxon>
        <taxon>Planococcus</taxon>
    </lineage>
</organism>
<protein>
    <submittedName>
        <fullName evidence="5">Response regulator transcription factor</fullName>
    </submittedName>
</protein>
<dbReference type="SUPFAM" id="SSF46894">
    <property type="entry name" value="C-terminal effector domain of the bipartite response regulators"/>
    <property type="match status" value="1"/>
</dbReference>
<dbReference type="InterPro" id="IPR016032">
    <property type="entry name" value="Sig_transdc_resp-reg_C-effctor"/>
</dbReference>
<evidence type="ECO:0000259" key="4">
    <source>
        <dbReference type="PROSITE" id="PS50043"/>
    </source>
</evidence>
<dbReference type="Gene3D" id="1.10.10.10">
    <property type="entry name" value="Winged helix-like DNA-binding domain superfamily/Winged helix DNA-binding domain"/>
    <property type="match status" value="1"/>
</dbReference>
<accession>A0ABW4QJF4</accession>
<dbReference type="PROSITE" id="PS50043">
    <property type="entry name" value="HTH_LUXR_2"/>
    <property type="match status" value="1"/>
</dbReference>
<name>A0ABW4QJF4_9BACL</name>
<gene>
    <name evidence="5" type="ORF">ACFSDB_12740</name>
</gene>
<keyword evidence="2" id="KW-0238">DNA-binding</keyword>